<dbReference type="Proteomes" id="UP000011713">
    <property type="component" value="Unassembled WGS sequence"/>
</dbReference>
<dbReference type="EMBL" id="JH598061">
    <property type="status" value="NOT_ANNOTATED_CDS"/>
    <property type="molecule type" value="Genomic_DNA"/>
</dbReference>
<dbReference type="EnsemblProtists" id="HpaT811990">
    <property type="protein sequence ID" value="HpaP811990"/>
    <property type="gene ID" value="HpaG811990"/>
</dbReference>
<reference evidence="2" key="1">
    <citation type="journal article" date="2010" name="Science">
        <title>Signatures of adaptation to obligate biotrophy in the Hyaloperonospora arabidopsidis genome.</title>
        <authorList>
            <person name="Baxter L."/>
            <person name="Tripathy S."/>
            <person name="Ishaque N."/>
            <person name="Boot N."/>
            <person name="Cabral A."/>
            <person name="Kemen E."/>
            <person name="Thines M."/>
            <person name="Ah-Fong A."/>
            <person name="Anderson R."/>
            <person name="Badejoko W."/>
            <person name="Bittner-Eddy P."/>
            <person name="Boore J.L."/>
            <person name="Chibucos M.C."/>
            <person name="Coates M."/>
            <person name="Dehal P."/>
            <person name="Delehaunty K."/>
            <person name="Dong S."/>
            <person name="Downton P."/>
            <person name="Dumas B."/>
            <person name="Fabro G."/>
            <person name="Fronick C."/>
            <person name="Fuerstenberg S.I."/>
            <person name="Fulton L."/>
            <person name="Gaulin E."/>
            <person name="Govers F."/>
            <person name="Hughes L."/>
            <person name="Humphray S."/>
            <person name="Jiang R.H."/>
            <person name="Judelson H."/>
            <person name="Kamoun S."/>
            <person name="Kyung K."/>
            <person name="Meijer H."/>
            <person name="Minx P."/>
            <person name="Morris P."/>
            <person name="Nelson J."/>
            <person name="Phuntumart V."/>
            <person name="Qutob D."/>
            <person name="Rehmany A."/>
            <person name="Rougon-Cardoso A."/>
            <person name="Ryden P."/>
            <person name="Torto-Alalibo T."/>
            <person name="Studholme D."/>
            <person name="Wang Y."/>
            <person name="Win J."/>
            <person name="Wood J."/>
            <person name="Clifton S.W."/>
            <person name="Rogers J."/>
            <person name="Van den Ackerveken G."/>
            <person name="Jones J.D."/>
            <person name="McDowell J.M."/>
            <person name="Beynon J."/>
            <person name="Tyler B.M."/>
        </authorList>
    </citation>
    <scope>NUCLEOTIDE SEQUENCE [LARGE SCALE GENOMIC DNA]</scope>
    <source>
        <strain evidence="2">Emoy2</strain>
    </source>
</reference>
<proteinExistence type="predicted"/>
<evidence type="ECO:0000313" key="2">
    <source>
        <dbReference type="Proteomes" id="UP000011713"/>
    </source>
</evidence>
<name>M4BZG7_HYAAE</name>
<dbReference type="AlphaFoldDB" id="M4BZG7"/>
<dbReference type="InParanoid" id="M4BZG7"/>
<sequence length="66" mass="7896">MQEIVVHKNMTNEPFVKEFEEAESGLRDQLEQMRIRDPMTTSEFLDLIEEDETAYPDIPRKIVQKR</sequence>
<dbReference type="VEuPathDB" id="FungiDB:HpaG811990"/>
<protein>
    <submittedName>
        <fullName evidence="1">Uncharacterized protein</fullName>
    </submittedName>
</protein>
<keyword evidence="2" id="KW-1185">Reference proteome</keyword>
<accession>M4BZG7</accession>
<reference evidence="1" key="2">
    <citation type="submission" date="2015-06" db="UniProtKB">
        <authorList>
            <consortium name="EnsemblProtists"/>
        </authorList>
    </citation>
    <scope>IDENTIFICATION</scope>
    <source>
        <strain evidence="1">Emoy2</strain>
    </source>
</reference>
<organism evidence="1 2">
    <name type="scientific">Hyaloperonospora arabidopsidis (strain Emoy2)</name>
    <name type="common">Downy mildew agent</name>
    <name type="synonym">Peronospora arabidopsidis</name>
    <dbReference type="NCBI Taxonomy" id="559515"/>
    <lineage>
        <taxon>Eukaryota</taxon>
        <taxon>Sar</taxon>
        <taxon>Stramenopiles</taxon>
        <taxon>Oomycota</taxon>
        <taxon>Peronosporomycetes</taxon>
        <taxon>Peronosporales</taxon>
        <taxon>Peronosporaceae</taxon>
        <taxon>Hyaloperonospora</taxon>
    </lineage>
</organism>
<evidence type="ECO:0000313" key="1">
    <source>
        <dbReference type="EnsemblProtists" id="HpaP811990"/>
    </source>
</evidence>
<dbReference type="HOGENOM" id="CLU_2836674_0_0_1"/>